<feature type="non-terminal residue" evidence="5">
    <location>
        <position position="1"/>
    </location>
</feature>
<keyword evidence="3" id="KW-0812">Transmembrane</keyword>
<reference evidence="5 6" key="1">
    <citation type="submission" date="2016-09" db="EMBL/GenBank/DDBJ databases">
        <title>Genomic Taxonomy of the Vibrionaceae.</title>
        <authorList>
            <person name="Gonzalez-Castillo A."/>
            <person name="Gomez-Gil B."/>
            <person name="Enciso-Ibarra K."/>
        </authorList>
    </citation>
    <scope>NUCLEOTIDE SEQUENCE [LARGE SCALE GENOMIC DNA]</scope>
    <source>
        <strain evidence="5 6">CAIM 1731</strain>
    </source>
</reference>
<protein>
    <recommendedName>
        <fullName evidence="2 3">Signal peptidase I</fullName>
        <ecNumber evidence="3">3.4.21.89</ecNumber>
    </recommendedName>
</protein>
<dbReference type="CDD" id="cd06530">
    <property type="entry name" value="S26_SPase_I"/>
    <property type="match status" value="1"/>
</dbReference>
<dbReference type="Gene3D" id="2.10.109.10">
    <property type="entry name" value="Umud Fragment, subunit A"/>
    <property type="match status" value="1"/>
</dbReference>
<keyword evidence="3" id="KW-0378">Hydrolase</keyword>
<dbReference type="EMBL" id="MJMI01000039">
    <property type="protein sequence ID" value="OLQ95298.1"/>
    <property type="molecule type" value="Genomic_DNA"/>
</dbReference>
<feature type="transmembrane region" description="Helical" evidence="3">
    <location>
        <begin position="12"/>
        <end position="33"/>
    </location>
</feature>
<name>A0ABX3FS73_9VIBR</name>
<dbReference type="PANTHER" id="PTHR43390:SF1">
    <property type="entry name" value="CHLOROPLAST PROCESSING PEPTIDASE"/>
    <property type="match status" value="1"/>
</dbReference>
<comment type="subcellular location">
    <subcellularLocation>
        <location evidence="3">Membrane</location>
        <topology evidence="3">Multi-pass membrane protein</topology>
    </subcellularLocation>
</comment>
<evidence type="ECO:0000313" key="6">
    <source>
        <dbReference type="Proteomes" id="UP000186206"/>
    </source>
</evidence>
<dbReference type="SUPFAM" id="SSF51306">
    <property type="entry name" value="LexA/Signal peptidase"/>
    <property type="match status" value="1"/>
</dbReference>
<evidence type="ECO:0000313" key="5">
    <source>
        <dbReference type="EMBL" id="OLQ95298.1"/>
    </source>
</evidence>
<comment type="catalytic activity">
    <reaction evidence="3">
        <text>Cleavage of hydrophobic, N-terminal signal or leader sequences from secreted and periplasmic proteins.</text>
        <dbReference type="EC" id="3.4.21.89"/>
    </reaction>
</comment>
<proteinExistence type="inferred from homology"/>
<evidence type="ECO:0000256" key="1">
    <source>
        <dbReference type="ARBA" id="ARBA00009370"/>
    </source>
</evidence>
<evidence type="ECO:0000256" key="3">
    <source>
        <dbReference type="RuleBase" id="RU362042"/>
    </source>
</evidence>
<dbReference type="InterPro" id="IPR000223">
    <property type="entry name" value="Pept_S26A_signal_pept_1"/>
</dbReference>
<dbReference type="PRINTS" id="PR00727">
    <property type="entry name" value="LEADERPTASE"/>
</dbReference>
<feature type="transmembrane region" description="Helical" evidence="3">
    <location>
        <begin position="45"/>
        <end position="64"/>
    </location>
</feature>
<keyword evidence="3" id="KW-1133">Transmembrane helix</keyword>
<gene>
    <name evidence="5" type="ORF">BIY21_20840</name>
</gene>
<dbReference type="Proteomes" id="UP000186206">
    <property type="component" value="Unassembled WGS sequence"/>
</dbReference>
<comment type="caution">
    <text evidence="5">The sequence shown here is derived from an EMBL/GenBank/DDBJ whole genome shotgun (WGS) entry which is preliminary data.</text>
</comment>
<dbReference type="NCBIfam" id="TIGR02227">
    <property type="entry name" value="sigpep_I_bact"/>
    <property type="match status" value="1"/>
</dbReference>
<keyword evidence="6" id="KW-1185">Reference proteome</keyword>
<evidence type="ECO:0000259" key="4">
    <source>
        <dbReference type="Pfam" id="PF10502"/>
    </source>
</evidence>
<organism evidence="5 6">
    <name type="scientific">Vibrio ponticus</name>
    <dbReference type="NCBI Taxonomy" id="265668"/>
    <lineage>
        <taxon>Bacteria</taxon>
        <taxon>Pseudomonadati</taxon>
        <taxon>Pseudomonadota</taxon>
        <taxon>Gammaproteobacteria</taxon>
        <taxon>Vibrionales</taxon>
        <taxon>Vibrionaceae</taxon>
        <taxon>Vibrio</taxon>
    </lineage>
</organism>
<evidence type="ECO:0000256" key="2">
    <source>
        <dbReference type="ARBA" id="ARBA00019232"/>
    </source>
</evidence>
<dbReference type="Pfam" id="PF10502">
    <property type="entry name" value="Peptidase_S26"/>
    <property type="match status" value="1"/>
</dbReference>
<accession>A0ABX3FS73</accession>
<sequence>IKYFFSFDLFLVSMFFQFLIVMFLFFSGFFVSVKAKNTSEFKYPLVWLNTVLLLMLYIFPVSTLEVMQGQGVSMEPTVSEDNIIFLIKLSEQDQISRDDLVSFERDLDIPYMKRVVGLPKDRLEIDGDRIYINSKLVGYILDKKHQRTLMTEIPEGSYFVLGDNPVNSIDSREFEEIYINRMAIKSKVLGYL</sequence>
<dbReference type="InterPro" id="IPR019533">
    <property type="entry name" value="Peptidase_S26"/>
</dbReference>
<dbReference type="EC" id="3.4.21.89" evidence="3"/>
<feature type="domain" description="Peptidase S26" evidence="4">
    <location>
        <begin position="50"/>
        <end position="175"/>
    </location>
</feature>
<comment type="similarity">
    <text evidence="1 3">Belongs to the peptidase S26 family.</text>
</comment>
<dbReference type="PANTHER" id="PTHR43390">
    <property type="entry name" value="SIGNAL PEPTIDASE I"/>
    <property type="match status" value="1"/>
</dbReference>
<keyword evidence="3" id="KW-0645">Protease</keyword>
<keyword evidence="3" id="KW-0472">Membrane</keyword>
<dbReference type="RefSeq" id="WP_075647973.1">
    <property type="nucleotide sequence ID" value="NZ_MJMI01000039.1"/>
</dbReference>
<dbReference type="InterPro" id="IPR036286">
    <property type="entry name" value="LexA/Signal_pep-like_sf"/>
</dbReference>